<dbReference type="Gene3D" id="2.40.170.20">
    <property type="entry name" value="TonB-dependent receptor, beta-barrel domain"/>
    <property type="match status" value="1"/>
</dbReference>
<evidence type="ECO:0000313" key="12">
    <source>
        <dbReference type="EMBL" id="CAH1000616.1"/>
    </source>
</evidence>
<proteinExistence type="inferred from homology"/>
<accession>A0ABM9B0P3</accession>
<dbReference type="Pfam" id="PF14905">
    <property type="entry name" value="OMP_b-brl_3"/>
    <property type="match status" value="1"/>
</dbReference>
<dbReference type="EMBL" id="CAKLPZ010000002">
    <property type="protein sequence ID" value="CAH1000616.1"/>
    <property type="molecule type" value="Genomic_DNA"/>
</dbReference>
<dbReference type="InterPro" id="IPR008969">
    <property type="entry name" value="CarboxyPept-like_regulatory"/>
</dbReference>
<keyword evidence="2 8" id="KW-0813">Transport</keyword>
<evidence type="ECO:0000256" key="3">
    <source>
        <dbReference type="ARBA" id="ARBA00022452"/>
    </source>
</evidence>
<dbReference type="InterPro" id="IPR012910">
    <property type="entry name" value="Plug_dom"/>
</dbReference>
<reference evidence="12" key="1">
    <citation type="submission" date="2021-12" db="EMBL/GenBank/DDBJ databases">
        <authorList>
            <person name="Rodrigo-Torres L."/>
            <person name="Arahal R. D."/>
            <person name="Lucena T."/>
        </authorList>
    </citation>
    <scope>NUCLEOTIDE SEQUENCE</scope>
    <source>
        <strain evidence="12">CECT 8419</strain>
    </source>
</reference>
<evidence type="ECO:0008006" key="14">
    <source>
        <dbReference type="Google" id="ProtNLM"/>
    </source>
</evidence>
<evidence type="ECO:0000256" key="5">
    <source>
        <dbReference type="ARBA" id="ARBA00022729"/>
    </source>
</evidence>
<feature type="chain" id="PRO_5047080301" description="TonB-dependent receptor" evidence="9">
    <location>
        <begin position="22"/>
        <end position="789"/>
    </location>
</feature>
<comment type="caution">
    <text evidence="12">The sequence shown here is derived from an EMBL/GenBank/DDBJ whole genome shotgun (WGS) entry which is preliminary data.</text>
</comment>
<keyword evidence="7 8" id="KW-0998">Cell outer membrane</keyword>
<evidence type="ECO:0000259" key="10">
    <source>
        <dbReference type="Pfam" id="PF07715"/>
    </source>
</evidence>
<feature type="domain" description="TonB-dependent receptor plug" evidence="10">
    <location>
        <begin position="144"/>
        <end position="220"/>
    </location>
</feature>
<comment type="subcellular location">
    <subcellularLocation>
        <location evidence="1 8">Cell outer membrane</location>
        <topology evidence="1 8">Multi-pass membrane protein</topology>
    </subcellularLocation>
</comment>
<dbReference type="Pfam" id="PF13620">
    <property type="entry name" value="CarboxypepD_reg"/>
    <property type="match status" value="1"/>
</dbReference>
<gene>
    <name evidence="12" type="ORF">LEM8419_01750</name>
</gene>
<sequence length="789" mass="87828">MLRSAVLTFALTILLCTCVRAQTVISGRVVDQGGGQPIEFATVLLVEAASGSGIGGTTTDASGYFSLDTESGGVYLDISFIGFETRRMEGLDLSGKTLELGVIELTARGQTLDEITVRAEKSTTEFKLDKRVFNVGKDLSSTGASALQVLNNVPSVNVTIEGQVQLRGSGGVQILINGKPSAIASEQGNLLGTITADMIESIEVITNPSAKYDAEGTSGIINIVLKKEDAKGLNGAISVNTGTPDNHSVGLSLNRRTDKFNLFSQLGVGYRELPNEERTENRNLLSGQTVFSEGTEYRNELYYNAVLGTDYHINARNVITLSGNFSYEVEDQPSLNNFRLTDASGEAMSTWRREEVTEATNPKYQFELAYKRDFEDHEDHDLLVSALGTLFSKDQSSEFTNTTLSGEDRDARQRTRTNFGEQENTFKIDYVRPVSERVTVETGTQYVTNDVNNDFSVSNFDGLDFLVDPDLTNVFNWDQRVLAFYGTGAYEYEQWGLKVGLRAERTKLETLLETTNEANSQTYTNLFPSAHTSYKISEGVSVQAGYSRRIFRPRLWDLNPFFNPRNNFNLRVGNPNLQPEYTDSYELTSVFLLGETSLNLGVYHRYTTDVVERVTRFEENVSITTPLNIGTNRSTGIELNAKVIPAEFMTITGDLNYNFFARQGELEGTSFDFSADQYSGKVTTKFDLPLDFDLEVTGQYRSAFQTVQAEVSDQLFADLGVRKRLFDGRGAVSFSVRDLFASRIQESVIDRADVYQYNRQLRGRFITLGFSYGFGKGETMQYGGQQRRM</sequence>
<name>A0ABM9B0P3_9BACT</name>
<dbReference type="Gene3D" id="2.170.130.10">
    <property type="entry name" value="TonB-dependent receptor, plug domain"/>
    <property type="match status" value="1"/>
</dbReference>
<dbReference type="PANTHER" id="PTHR30069:SF29">
    <property type="entry name" value="HEMOGLOBIN AND HEMOGLOBIN-HAPTOGLOBIN-BINDING PROTEIN 1-RELATED"/>
    <property type="match status" value="1"/>
</dbReference>
<protein>
    <recommendedName>
        <fullName evidence="14">TonB-dependent receptor</fullName>
    </recommendedName>
</protein>
<dbReference type="InterPro" id="IPR036942">
    <property type="entry name" value="Beta-barrel_TonB_sf"/>
</dbReference>
<dbReference type="InterPro" id="IPR039426">
    <property type="entry name" value="TonB-dep_rcpt-like"/>
</dbReference>
<evidence type="ECO:0000256" key="8">
    <source>
        <dbReference type="PROSITE-ProRule" id="PRU01360"/>
    </source>
</evidence>
<evidence type="ECO:0000313" key="13">
    <source>
        <dbReference type="Proteomes" id="UP000837803"/>
    </source>
</evidence>
<feature type="domain" description="Outer membrane protein beta-barrel" evidence="11">
    <location>
        <begin position="377"/>
        <end position="772"/>
    </location>
</feature>
<dbReference type="PROSITE" id="PS52016">
    <property type="entry name" value="TONB_DEPENDENT_REC_3"/>
    <property type="match status" value="1"/>
</dbReference>
<evidence type="ECO:0000256" key="1">
    <source>
        <dbReference type="ARBA" id="ARBA00004571"/>
    </source>
</evidence>
<dbReference type="Pfam" id="PF07715">
    <property type="entry name" value="Plug"/>
    <property type="match status" value="1"/>
</dbReference>
<dbReference type="Proteomes" id="UP000837803">
    <property type="component" value="Unassembled WGS sequence"/>
</dbReference>
<feature type="signal peptide" evidence="9">
    <location>
        <begin position="1"/>
        <end position="21"/>
    </location>
</feature>
<dbReference type="PANTHER" id="PTHR30069">
    <property type="entry name" value="TONB-DEPENDENT OUTER MEMBRANE RECEPTOR"/>
    <property type="match status" value="1"/>
</dbReference>
<evidence type="ECO:0000256" key="9">
    <source>
        <dbReference type="SAM" id="SignalP"/>
    </source>
</evidence>
<keyword evidence="5 9" id="KW-0732">Signal</keyword>
<dbReference type="InterPro" id="IPR037066">
    <property type="entry name" value="Plug_dom_sf"/>
</dbReference>
<comment type="similarity">
    <text evidence="8">Belongs to the TonB-dependent receptor family.</text>
</comment>
<evidence type="ECO:0000256" key="4">
    <source>
        <dbReference type="ARBA" id="ARBA00022692"/>
    </source>
</evidence>
<keyword evidence="3 8" id="KW-1134">Transmembrane beta strand</keyword>
<dbReference type="RefSeq" id="WP_238750653.1">
    <property type="nucleotide sequence ID" value="NZ_CAKLPZ010000002.1"/>
</dbReference>
<keyword evidence="4 8" id="KW-0812">Transmembrane</keyword>
<keyword evidence="13" id="KW-1185">Reference proteome</keyword>
<evidence type="ECO:0000256" key="6">
    <source>
        <dbReference type="ARBA" id="ARBA00023136"/>
    </source>
</evidence>
<dbReference type="SUPFAM" id="SSF49464">
    <property type="entry name" value="Carboxypeptidase regulatory domain-like"/>
    <property type="match status" value="1"/>
</dbReference>
<dbReference type="Gene3D" id="2.60.40.1120">
    <property type="entry name" value="Carboxypeptidase-like, regulatory domain"/>
    <property type="match status" value="1"/>
</dbReference>
<keyword evidence="6 8" id="KW-0472">Membrane</keyword>
<dbReference type="InterPro" id="IPR041700">
    <property type="entry name" value="OMP_b-brl_3"/>
</dbReference>
<evidence type="ECO:0000256" key="7">
    <source>
        <dbReference type="ARBA" id="ARBA00023237"/>
    </source>
</evidence>
<organism evidence="12 13">
    <name type="scientific">Neolewinella maritima</name>
    <dbReference type="NCBI Taxonomy" id="1383882"/>
    <lineage>
        <taxon>Bacteria</taxon>
        <taxon>Pseudomonadati</taxon>
        <taxon>Bacteroidota</taxon>
        <taxon>Saprospiria</taxon>
        <taxon>Saprospirales</taxon>
        <taxon>Lewinellaceae</taxon>
        <taxon>Neolewinella</taxon>
    </lineage>
</organism>
<evidence type="ECO:0000256" key="2">
    <source>
        <dbReference type="ARBA" id="ARBA00022448"/>
    </source>
</evidence>
<dbReference type="SUPFAM" id="SSF56935">
    <property type="entry name" value="Porins"/>
    <property type="match status" value="1"/>
</dbReference>
<evidence type="ECO:0000259" key="11">
    <source>
        <dbReference type="Pfam" id="PF14905"/>
    </source>
</evidence>